<dbReference type="InterPro" id="IPR008271">
    <property type="entry name" value="Ser/Thr_kinase_AS"/>
</dbReference>
<evidence type="ECO:0000256" key="1">
    <source>
        <dbReference type="ARBA" id="ARBA00022679"/>
    </source>
</evidence>
<dbReference type="PROSITE" id="PS00107">
    <property type="entry name" value="PROTEIN_KINASE_ATP"/>
    <property type="match status" value="1"/>
</dbReference>
<dbReference type="Gene3D" id="1.10.510.10">
    <property type="entry name" value="Transferase(Phosphotransferase) domain 1"/>
    <property type="match status" value="1"/>
</dbReference>
<dbReference type="Proteomes" id="UP001437256">
    <property type="component" value="Unassembled WGS sequence"/>
</dbReference>
<comment type="caution">
    <text evidence="9">The sequence shown here is derived from an EMBL/GenBank/DDBJ whole genome shotgun (WGS) entry which is preliminary data.</text>
</comment>
<organism evidence="9 10">
    <name type="scientific">Marasmius tenuissimus</name>
    <dbReference type="NCBI Taxonomy" id="585030"/>
    <lineage>
        <taxon>Eukaryota</taxon>
        <taxon>Fungi</taxon>
        <taxon>Dikarya</taxon>
        <taxon>Basidiomycota</taxon>
        <taxon>Agaricomycotina</taxon>
        <taxon>Agaricomycetes</taxon>
        <taxon>Agaricomycetidae</taxon>
        <taxon>Agaricales</taxon>
        <taxon>Marasmiineae</taxon>
        <taxon>Marasmiaceae</taxon>
        <taxon>Marasmius</taxon>
    </lineage>
</organism>
<evidence type="ECO:0000256" key="7">
    <source>
        <dbReference type="SAM" id="MobiDB-lite"/>
    </source>
</evidence>
<name>A0ABR2ZAR5_9AGAR</name>
<accession>A0ABR2ZAR5</accession>
<dbReference type="GO" id="GO:0004709">
    <property type="term" value="F:MAP kinase kinase kinase activity"/>
    <property type="evidence" value="ECO:0007669"/>
    <property type="project" value="UniProtKB-EC"/>
</dbReference>
<dbReference type="EMBL" id="JBBXMP010000278">
    <property type="protein sequence ID" value="KAL0058746.1"/>
    <property type="molecule type" value="Genomic_DNA"/>
</dbReference>
<evidence type="ECO:0000259" key="8">
    <source>
        <dbReference type="PROSITE" id="PS50011"/>
    </source>
</evidence>
<evidence type="ECO:0000313" key="10">
    <source>
        <dbReference type="Proteomes" id="UP001437256"/>
    </source>
</evidence>
<dbReference type="InterPro" id="IPR011009">
    <property type="entry name" value="Kinase-like_dom_sf"/>
</dbReference>
<feature type="region of interest" description="Disordered" evidence="7">
    <location>
        <begin position="86"/>
        <end position="152"/>
    </location>
</feature>
<dbReference type="PANTHER" id="PTHR48016">
    <property type="entry name" value="MAP KINASE KINASE KINASE SSK2-RELATED-RELATED"/>
    <property type="match status" value="1"/>
</dbReference>
<sequence length="484" mass="52276">MEVCWQANPLSRPSTSAILRDNVVVTKPAATLFHPALSTPHSPLHPYIPLPSSAPTVPTPMAMSHQIASPASLPLSLKIDGESSVHSLPIPNRPNALSTRDDVASPPSLTSVPRGLPSASRMDEEAKVQMHDSASTAGGDGWGERASPQDMCQRLKKSSLKRDLDMSGTKTSSGATLALAAEIPLVPPVLSVAESAPTVKATFKWVRGELIGKGTYGRVYLATNATTGEAMAIKQVNLPRTPSNGNDEAQVAVVRALRLEIETLKDLDHPNIVQYRGFEKTSAHLSMFLKYAPGGSVKSVLLKHGKLSEAVSISFTAQILSGLEYLHSKGILHRDLKAGNILIELPDGVCRISGFGMCTRTTESHGADTAMMGTIYWMAPEVINPQGKSYNDKVDIWSLGCVVLEMLGGTRPWSGEEMSQVPIKVSREKTPPPVPEGVVLSELADDFLRRKCFAINPEERPTASELRRHKYLELPPGWKFSGFT</sequence>
<keyword evidence="3 9" id="KW-0418">Kinase</keyword>
<keyword evidence="10" id="KW-1185">Reference proteome</keyword>
<feature type="domain" description="Protein kinase" evidence="8">
    <location>
        <begin position="205"/>
        <end position="472"/>
    </location>
</feature>
<keyword evidence="6" id="KW-0723">Serine/threonine-protein kinase</keyword>
<dbReference type="InterPro" id="IPR017441">
    <property type="entry name" value="Protein_kinase_ATP_BS"/>
</dbReference>
<comment type="similarity">
    <text evidence="6">Belongs to the protein kinase superfamily.</text>
</comment>
<dbReference type="PROSITE" id="PS50011">
    <property type="entry name" value="PROTEIN_KINASE_DOM"/>
    <property type="match status" value="1"/>
</dbReference>
<feature type="compositionally biased region" description="Basic and acidic residues" evidence="7">
    <location>
        <begin position="121"/>
        <end position="130"/>
    </location>
</feature>
<protein>
    <submittedName>
        <fullName evidence="9">Mitogen-activated protein kinase kinase kinase</fullName>
        <ecNumber evidence="9">2.7.11.25</ecNumber>
    </submittedName>
</protein>
<dbReference type="InterPro" id="IPR000719">
    <property type="entry name" value="Prot_kinase_dom"/>
</dbReference>
<evidence type="ECO:0000256" key="2">
    <source>
        <dbReference type="ARBA" id="ARBA00022741"/>
    </source>
</evidence>
<keyword evidence="4 5" id="KW-0067">ATP-binding</keyword>
<dbReference type="PANTHER" id="PTHR48016:SF48">
    <property type="entry name" value="SERINE_THREONINE-PROTEIN KINASE BCK1_SLK1_SSP31"/>
    <property type="match status" value="1"/>
</dbReference>
<proteinExistence type="inferred from homology"/>
<feature type="binding site" evidence="5">
    <location>
        <position position="234"/>
    </location>
    <ligand>
        <name>ATP</name>
        <dbReference type="ChEBI" id="CHEBI:30616"/>
    </ligand>
</feature>
<evidence type="ECO:0000256" key="4">
    <source>
        <dbReference type="ARBA" id="ARBA00022840"/>
    </source>
</evidence>
<dbReference type="Pfam" id="PF00069">
    <property type="entry name" value="Pkinase"/>
    <property type="match status" value="1"/>
</dbReference>
<evidence type="ECO:0000256" key="6">
    <source>
        <dbReference type="RuleBase" id="RU000304"/>
    </source>
</evidence>
<reference evidence="9 10" key="1">
    <citation type="submission" date="2024-05" db="EMBL/GenBank/DDBJ databases">
        <title>A draft genome resource for the thread blight pathogen Marasmius tenuissimus strain MS-2.</title>
        <authorList>
            <person name="Yulfo-Soto G.E."/>
            <person name="Baruah I.K."/>
            <person name="Amoako-Attah I."/>
            <person name="Bukari Y."/>
            <person name="Meinhardt L.W."/>
            <person name="Bailey B.A."/>
            <person name="Cohen S.P."/>
        </authorList>
    </citation>
    <scope>NUCLEOTIDE SEQUENCE [LARGE SCALE GENOMIC DNA]</scope>
    <source>
        <strain evidence="9 10">MS-2</strain>
    </source>
</reference>
<keyword evidence="1 9" id="KW-0808">Transferase</keyword>
<evidence type="ECO:0000256" key="3">
    <source>
        <dbReference type="ARBA" id="ARBA00022777"/>
    </source>
</evidence>
<evidence type="ECO:0000313" key="9">
    <source>
        <dbReference type="EMBL" id="KAL0058746.1"/>
    </source>
</evidence>
<dbReference type="PROSITE" id="PS00108">
    <property type="entry name" value="PROTEIN_KINASE_ST"/>
    <property type="match status" value="1"/>
</dbReference>
<dbReference type="SUPFAM" id="SSF56112">
    <property type="entry name" value="Protein kinase-like (PK-like)"/>
    <property type="match status" value="1"/>
</dbReference>
<gene>
    <name evidence="9" type="primary">BCK1_5</name>
    <name evidence="9" type="ORF">AAF712_014554</name>
</gene>
<dbReference type="SMART" id="SM00220">
    <property type="entry name" value="S_TKc"/>
    <property type="match status" value="1"/>
</dbReference>
<keyword evidence="2 5" id="KW-0547">Nucleotide-binding</keyword>
<evidence type="ECO:0000256" key="5">
    <source>
        <dbReference type="PROSITE-ProRule" id="PRU10141"/>
    </source>
</evidence>
<dbReference type="EC" id="2.7.11.25" evidence="9"/>
<dbReference type="InterPro" id="IPR050538">
    <property type="entry name" value="MAP_kinase_kinase_kinase"/>
</dbReference>